<dbReference type="STRING" id="904291.A7J15_00685"/>
<reference evidence="3 4" key="1">
    <citation type="submission" date="2016-05" db="EMBL/GenBank/DDBJ databases">
        <authorList>
            <person name="Lavstsen T."/>
            <person name="Jespersen J.S."/>
        </authorList>
    </citation>
    <scope>NUCLEOTIDE SEQUENCE [LARGE SCALE GENOMIC DNA]</scope>
    <source>
        <strain evidence="3 4">YLB-01</strain>
    </source>
</reference>
<feature type="compositionally biased region" description="Acidic residues" evidence="1">
    <location>
        <begin position="350"/>
        <end position="359"/>
    </location>
</feature>
<gene>
    <name evidence="3" type="ORF">A7J15_00685</name>
</gene>
<feature type="region of interest" description="Disordered" evidence="1">
    <location>
        <begin position="334"/>
        <end position="366"/>
    </location>
</feature>
<comment type="caution">
    <text evidence="3">The sequence shown here is derived from an EMBL/GenBank/DDBJ whole genome shotgun (WGS) entry which is preliminary data.</text>
</comment>
<evidence type="ECO:0000256" key="2">
    <source>
        <dbReference type="SAM" id="Phobius"/>
    </source>
</evidence>
<organism evidence="3 4">
    <name type="scientific">Microbacterium sediminis</name>
    <dbReference type="NCBI Taxonomy" id="904291"/>
    <lineage>
        <taxon>Bacteria</taxon>
        <taxon>Bacillati</taxon>
        <taxon>Actinomycetota</taxon>
        <taxon>Actinomycetes</taxon>
        <taxon>Micrococcales</taxon>
        <taxon>Microbacteriaceae</taxon>
        <taxon>Microbacterium</taxon>
    </lineage>
</organism>
<sequence>MVRGGDHTVNYGIFQLAMALMIAITALAALPARVLLAPLVPQPEVLLDSIWAALIAVGIGGAAVAVLRPRPPDAPEFGPRYWIDRAKRDAGVAIFDRAFEVSRDRGADPLLVWARLVGEVMQRPRWMRWLEFQLARWRPATSVGVLQVPGSEAKTDIDSVDVGVSQMAGRWALVATEYGYATDYNSIWTTATEWNAEADYVDRVYSIHAELLSGCSEPSGWPGVLIETRRYPRRIALRGITSADRVACADPSRPDRQTEVSPSRRSDDGLWAFEIDVPLGVSTLELTAHTEAGVLATQVVLSRGELSWAGPAEIRPTTQPRSDSWTMTNADAAALPGASDRLRLATDSGSDGDETDPLGELEPSQS</sequence>
<name>A0A1B9NGA2_9MICO</name>
<dbReference type="AlphaFoldDB" id="A0A1B9NGA2"/>
<protein>
    <submittedName>
        <fullName evidence="3">Uncharacterized protein</fullName>
    </submittedName>
</protein>
<keyword evidence="4" id="KW-1185">Reference proteome</keyword>
<feature type="region of interest" description="Disordered" evidence="1">
    <location>
        <begin position="246"/>
        <end position="265"/>
    </location>
</feature>
<keyword evidence="2" id="KW-0812">Transmembrane</keyword>
<feature type="compositionally biased region" description="Basic and acidic residues" evidence="1">
    <location>
        <begin position="252"/>
        <end position="265"/>
    </location>
</feature>
<proteinExistence type="predicted"/>
<feature type="transmembrane region" description="Helical" evidence="2">
    <location>
        <begin position="12"/>
        <end position="30"/>
    </location>
</feature>
<feature type="transmembrane region" description="Helical" evidence="2">
    <location>
        <begin position="50"/>
        <end position="67"/>
    </location>
</feature>
<dbReference type="Proteomes" id="UP000093355">
    <property type="component" value="Unassembled WGS sequence"/>
</dbReference>
<dbReference type="EMBL" id="LXMD01000012">
    <property type="protein sequence ID" value="OCG75610.1"/>
    <property type="molecule type" value="Genomic_DNA"/>
</dbReference>
<evidence type="ECO:0000313" key="4">
    <source>
        <dbReference type="Proteomes" id="UP000093355"/>
    </source>
</evidence>
<accession>A0A1B9NGA2</accession>
<evidence type="ECO:0000256" key="1">
    <source>
        <dbReference type="SAM" id="MobiDB-lite"/>
    </source>
</evidence>
<keyword evidence="2" id="KW-1133">Transmembrane helix</keyword>
<keyword evidence="2" id="KW-0472">Membrane</keyword>
<evidence type="ECO:0000313" key="3">
    <source>
        <dbReference type="EMBL" id="OCG75610.1"/>
    </source>
</evidence>